<comment type="catalytic activity">
    <reaction evidence="10">
        <text>UDP-2-N,3-O-bis[(3R)-3-hydroxytetradecanoyl]-alpha-D-glucosamine + H2O = 2-N,3-O-bis[(3R)-3-hydroxytetradecanoyl]-alpha-D-glucosaminyl 1-phosphate + UMP + 2 H(+)</text>
        <dbReference type="Rhea" id="RHEA:25213"/>
        <dbReference type="ChEBI" id="CHEBI:15377"/>
        <dbReference type="ChEBI" id="CHEBI:15378"/>
        <dbReference type="ChEBI" id="CHEBI:57865"/>
        <dbReference type="ChEBI" id="CHEBI:57957"/>
        <dbReference type="ChEBI" id="CHEBI:78847"/>
        <dbReference type="EC" id="3.6.1.54"/>
    </reaction>
</comment>
<accession>A0AAV5NM08</accession>
<dbReference type="InterPro" id="IPR010138">
    <property type="entry name" value="UDP-diacylglucosamine_Hdrlase"/>
</dbReference>
<feature type="binding site" evidence="10">
    <location>
        <position position="197"/>
    </location>
    <ligand>
        <name>Mn(2+)</name>
        <dbReference type="ChEBI" id="CHEBI:29035"/>
        <label>1</label>
    </ligand>
</feature>
<dbReference type="PANTHER" id="PTHR34990:SF1">
    <property type="entry name" value="UDP-2,3-DIACYLGLUCOSAMINE HYDROLASE"/>
    <property type="match status" value="1"/>
</dbReference>
<feature type="binding site" evidence="10">
    <location>
        <position position="114"/>
    </location>
    <ligand>
        <name>Mn(2+)</name>
        <dbReference type="ChEBI" id="CHEBI:29035"/>
        <label>2</label>
    </ligand>
</feature>
<dbReference type="GO" id="GO:0030145">
    <property type="term" value="F:manganese ion binding"/>
    <property type="evidence" value="ECO:0007669"/>
    <property type="project" value="UniProtKB-UniRule"/>
</dbReference>
<evidence type="ECO:0000256" key="7">
    <source>
        <dbReference type="ARBA" id="ARBA00023098"/>
    </source>
</evidence>
<organism evidence="12 13">
    <name type="scientific">Vibrio penaeicida</name>
    <dbReference type="NCBI Taxonomy" id="104609"/>
    <lineage>
        <taxon>Bacteria</taxon>
        <taxon>Pseudomonadati</taxon>
        <taxon>Pseudomonadota</taxon>
        <taxon>Gammaproteobacteria</taxon>
        <taxon>Vibrionales</taxon>
        <taxon>Vibrionaceae</taxon>
        <taxon>Vibrio</taxon>
    </lineage>
</organism>
<feature type="binding site" evidence="10">
    <location>
        <position position="195"/>
    </location>
    <ligand>
        <name>Mn(2+)</name>
        <dbReference type="ChEBI" id="CHEBI:29035"/>
        <label>2</label>
    </ligand>
</feature>
<reference evidence="13" key="1">
    <citation type="journal article" date="2019" name="Int. J. Syst. Evol. Microbiol.">
        <title>The Global Catalogue of Microorganisms (GCM) 10K type strain sequencing project: providing services to taxonomists for standard genome sequencing and annotation.</title>
        <authorList>
            <consortium name="The Broad Institute Genomics Platform"/>
            <consortium name="The Broad Institute Genome Sequencing Center for Infectious Disease"/>
            <person name="Wu L."/>
            <person name="Ma J."/>
        </authorList>
    </citation>
    <scope>NUCLEOTIDE SEQUENCE [LARGE SCALE GENOMIC DNA]</scope>
    <source>
        <strain evidence="13">NBRC 15640</strain>
    </source>
</reference>
<dbReference type="GO" id="GO:0009245">
    <property type="term" value="P:lipid A biosynthetic process"/>
    <property type="evidence" value="ECO:0007669"/>
    <property type="project" value="UniProtKB-UniRule"/>
</dbReference>
<dbReference type="Pfam" id="PF00149">
    <property type="entry name" value="Metallophos"/>
    <property type="match status" value="1"/>
</dbReference>
<dbReference type="CDD" id="cd07398">
    <property type="entry name" value="MPP_YbbF-LpxH"/>
    <property type="match status" value="1"/>
</dbReference>
<keyword evidence="4 10" id="KW-0441">Lipid A biosynthesis</keyword>
<evidence type="ECO:0000256" key="9">
    <source>
        <dbReference type="ARBA" id="ARBA00023211"/>
    </source>
</evidence>
<dbReference type="EC" id="3.6.1.54" evidence="10"/>
<evidence type="ECO:0000256" key="8">
    <source>
        <dbReference type="ARBA" id="ARBA00023136"/>
    </source>
</evidence>
<protein>
    <recommendedName>
        <fullName evidence="10">UDP-2,3-diacylglucosamine hydrolase</fullName>
        <ecNumber evidence="10">3.6.1.54</ecNumber>
    </recommendedName>
    <alternativeName>
        <fullName evidence="10">UDP-2,3-diacylglucosamine diphosphatase</fullName>
    </alternativeName>
</protein>
<evidence type="ECO:0000313" key="13">
    <source>
        <dbReference type="Proteomes" id="UP001156690"/>
    </source>
</evidence>
<comment type="similarity">
    <text evidence="10">Belongs to the LpxH family.</text>
</comment>
<dbReference type="NCBIfam" id="TIGR01854">
    <property type="entry name" value="lipid_A_lpxH"/>
    <property type="match status" value="1"/>
</dbReference>
<feature type="binding site" evidence="10">
    <location>
        <position position="8"/>
    </location>
    <ligand>
        <name>Mn(2+)</name>
        <dbReference type="ChEBI" id="CHEBI:29035"/>
        <label>1</label>
    </ligand>
</feature>
<feature type="binding site" evidence="10">
    <location>
        <position position="79"/>
    </location>
    <ligand>
        <name>Mn(2+)</name>
        <dbReference type="ChEBI" id="CHEBI:29035"/>
        <label>2</label>
    </ligand>
</feature>
<comment type="pathway">
    <text evidence="10">Glycolipid biosynthesis; lipid IV(A) biosynthesis; lipid IV(A) from (3R)-3-hydroxytetradecanoyl-[acyl-carrier-protein] and UDP-N-acetyl-alpha-D-glucosamine: step 4/6.</text>
</comment>
<keyword evidence="5 10" id="KW-0479">Metal-binding</keyword>
<dbReference type="InterPro" id="IPR004843">
    <property type="entry name" value="Calcineurin-like_PHP"/>
</dbReference>
<feature type="binding site" evidence="10">
    <location>
        <position position="10"/>
    </location>
    <ligand>
        <name>Mn(2+)</name>
        <dbReference type="ChEBI" id="CHEBI:29035"/>
        <label>1</label>
    </ligand>
</feature>
<feature type="binding site" evidence="10">
    <location>
        <position position="122"/>
    </location>
    <ligand>
        <name>substrate</name>
    </ligand>
</feature>
<feature type="binding site" evidence="10">
    <location>
        <position position="167"/>
    </location>
    <ligand>
        <name>substrate</name>
    </ligand>
</feature>
<feature type="binding site" evidence="10">
    <location>
        <position position="41"/>
    </location>
    <ligand>
        <name>Mn(2+)</name>
        <dbReference type="ChEBI" id="CHEBI:29035"/>
        <label>1</label>
    </ligand>
</feature>
<keyword evidence="7 10" id="KW-0443">Lipid metabolism</keyword>
<comment type="subcellular location">
    <subcellularLocation>
        <location evidence="10">Cell inner membrane</location>
        <topology evidence="10">Peripheral membrane protein</topology>
        <orientation evidence="10">Cytoplasmic side</orientation>
    </subcellularLocation>
</comment>
<evidence type="ECO:0000256" key="1">
    <source>
        <dbReference type="ARBA" id="ARBA00022475"/>
    </source>
</evidence>
<dbReference type="AlphaFoldDB" id="A0AAV5NM08"/>
<evidence type="ECO:0000259" key="11">
    <source>
        <dbReference type="Pfam" id="PF00149"/>
    </source>
</evidence>
<dbReference type="InterPro" id="IPR029052">
    <property type="entry name" value="Metallo-depent_PP-like"/>
</dbReference>
<dbReference type="HAMAP" id="MF_00575">
    <property type="entry name" value="LpxH"/>
    <property type="match status" value="1"/>
</dbReference>
<evidence type="ECO:0000256" key="6">
    <source>
        <dbReference type="ARBA" id="ARBA00022801"/>
    </source>
</evidence>
<comment type="function">
    <text evidence="10">Hydrolyzes the pyrophosphate bond of UDP-2,3-diacylglucosamine to yield 2,3-diacylglucosamine 1-phosphate (lipid X) and UMP by catalyzing the attack of water at the alpha-P atom. Involved in the biosynthesis of lipid A, a phosphorylated glycolipid that anchors the lipopolysaccharide to the outer membrane of the cell.</text>
</comment>
<feature type="binding site" evidence="10">
    <location>
        <position position="164"/>
    </location>
    <ligand>
        <name>substrate</name>
    </ligand>
</feature>
<dbReference type="GO" id="GO:0019897">
    <property type="term" value="C:extrinsic component of plasma membrane"/>
    <property type="evidence" value="ECO:0007669"/>
    <property type="project" value="UniProtKB-UniRule"/>
</dbReference>
<gene>
    <name evidence="10 12" type="primary">lpxH</name>
    <name evidence="12" type="ORF">GCM10007932_10390</name>
</gene>
<keyword evidence="13" id="KW-1185">Reference proteome</keyword>
<feature type="binding site" evidence="10">
    <location>
        <position position="195"/>
    </location>
    <ligand>
        <name>substrate</name>
    </ligand>
</feature>
<dbReference type="Proteomes" id="UP001156690">
    <property type="component" value="Unassembled WGS sequence"/>
</dbReference>
<dbReference type="SUPFAM" id="SSF56300">
    <property type="entry name" value="Metallo-dependent phosphatases"/>
    <property type="match status" value="1"/>
</dbReference>
<evidence type="ECO:0000256" key="5">
    <source>
        <dbReference type="ARBA" id="ARBA00022723"/>
    </source>
</evidence>
<keyword evidence="1 10" id="KW-1003">Cell membrane</keyword>
<dbReference type="GO" id="GO:0008758">
    <property type="term" value="F:UDP-2,3-diacylglucosamine hydrolase activity"/>
    <property type="evidence" value="ECO:0007669"/>
    <property type="project" value="UniProtKB-UniRule"/>
</dbReference>
<dbReference type="RefSeq" id="WP_126607180.1">
    <property type="nucleotide sequence ID" value="NZ_AP025144.1"/>
</dbReference>
<keyword evidence="2 10" id="KW-0444">Lipid biosynthesis</keyword>
<dbReference type="Gene3D" id="3.60.21.10">
    <property type="match status" value="1"/>
</dbReference>
<feature type="domain" description="Calcineurin-like phosphoesterase" evidence="11">
    <location>
        <begin position="1"/>
        <end position="199"/>
    </location>
</feature>
<dbReference type="EMBL" id="BSNX01000008">
    <property type="protein sequence ID" value="GLQ71679.1"/>
    <property type="molecule type" value="Genomic_DNA"/>
</dbReference>
<evidence type="ECO:0000256" key="10">
    <source>
        <dbReference type="HAMAP-Rule" id="MF_00575"/>
    </source>
</evidence>
<evidence type="ECO:0000256" key="2">
    <source>
        <dbReference type="ARBA" id="ARBA00022516"/>
    </source>
</evidence>
<comment type="caution">
    <text evidence="12">The sequence shown here is derived from an EMBL/GenBank/DDBJ whole genome shotgun (WGS) entry which is preliminary data.</text>
</comment>
<keyword evidence="8 10" id="KW-0472">Membrane</keyword>
<feature type="binding site" evidence="10">
    <location>
        <position position="41"/>
    </location>
    <ligand>
        <name>Mn(2+)</name>
        <dbReference type="ChEBI" id="CHEBI:29035"/>
        <label>2</label>
    </ligand>
</feature>
<evidence type="ECO:0000256" key="3">
    <source>
        <dbReference type="ARBA" id="ARBA00022519"/>
    </source>
</evidence>
<dbReference type="NCBIfam" id="NF003743">
    <property type="entry name" value="PRK05340.1"/>
    <property type="match status" value="1"/>
</dbReference>
<evidence type="ECO:0000256" key="4">
    <source>
        <dbReference type="ARBA" id="ARBA00022556"/>
    </source>
</evidence>
<proteinExistence type="inferred from homology"/>
<comment type="caution">
    <text evidence="10">Lacks conserved residue(s) required for the propagation of feature annotation.</text>
</comment>
<evidence type="ECO:0000313" key="12">
    <source>
        <dbReference type="EMBL" id="GLQ71679.1"/>
    </source>
</evidence>
<dbReference type="InterPro" id="IPR043461">
    <property type="entry name" value="LpxH-like"/>
</dbReference>
<name>A0AAV5NM08_9VIBR</name>
<feature type="binding site" evidence="10">
    <location>
        <begin position="79"/>
        <end position="80"/>
    </location>
    <ligand>
        <name>substrate</name>
    </ligand>
</feature>
<dbReference type="GO" id="GO:0005737">
    <property type="term" value="C:cytoplasm"/>
    <property type="evidence" value="ECO:0007669"/>
    <property type="project" value="InterPro"/>
</dbReference>
<keyword evidence="6 10" id="KW-0378">Hydrolase</keyword>
<comment type="cofactor">
    <cofactor evidence="10">
        <name>Mn(2+)</name>
        <dbReference type="ChEBI" id="CHEBI:29035"/>
    </cofactor>
    <text evidence="10">Binds 2 Mn(2+) ions per subunit in a binuclear metal center.</text>
</comment>
<sequence length="249" mass="28763">MTTLFISDLHLSPAHPEITEGFFYFLEHHAIKAEKLYVLGDLFDFWIGDDDNSPFSRSIISAFKSLTDSGVCCYFIHGNRDFLISSRFSKETGVELLPEETKINLYGTPTLLLHGDTLCLDDVKYQEFRKKVHQRWLQKLFLSVPLFLRKKIVKNVQNKTRSDKKSKALNIMDVTESEVERVMNSYNVLLMIHGHTHRPDEHNIELKNAHGKRVVLGDWYKEGYALAYDESGVKRISFALKPQLKPLST</sequence>
<keyword evidence="3 10" id="KW-0997">Cell inner membrane</keyword>
<dbReference type="PANTHER" id="PTHR34990">
    <property type="entry name" value="UDP-2,3-DIACYLGLUCOSAMINE HYDROLASE-RELATED"/>
    <property type="match status" value="1"/>
</dbReference>
<keyword evidence="9 10" id="KW-0464">Manganese</keyword>